<dbReference type="InterPro" id="IPR004358">
    <property type="entry name" value="Sig_transdc_His_kin-like_C"/>
</dbReference>
<evidence type="ECO:0000256" key="1">
    <source>
        <dbReference type="ARBA" id="ARBA00000085"/>
    </source>
</evidence>
<dbReference type="SMART" id="SM00388">
    <property type="entry name" value="HisKA"/>
    <property type="match status" value="1"/>
</dbReference>
<dbReference type="Pfam" id="PF00512">
    <property type="entry name" value="HisKA"/>
    <property type="match status" value="1"/>
</dbReference>
<comment type="caution">
    <text evidence="11">The sequence shown here is derived from an EMBL/GenBank/DDBJ whole genome shotgun (WGS) entry which is preliminary data.</text>
</comment>
<dbReference type="PANTHER" id="PTHR43711">
    <property type="entry name" value="TWO-COMPONENT HISTIDINE KINASE"/>
    <property type="match status" value="1"/>
</dbReference>
<keyword evidence="6 11" id="KW-0418">Kinase</keyword>
<proteinExistence type="predicted"/>
<protein>
    <recommendedName>
        <fullName evidence="3">histidine kinase</fullName>
        <ecNumber evidence="3">2.7.13.3</ecNumber>
    </recommendedName>
</protein>
<dbReference type="CDD" id="cd00075">
    <property type="entry name" value="HATPase"/>
    <property type="match status" value="1"/>
</dbReference>
<keyword evidence="5" id="KW-0808">Transferase</keyword>
<organism evidence="11 12">
    <name type="scientific">Deinococcus roseus</name>
    <dbReference type="NCBI Taxonomy" id="392414"/>
    <lineage>
        <taxon>Bacteria</taxon>
        <taxon>Thermotogati</taxon>
        <taxon>Deinococcota</taxon>
        <taxon>Deinococci</taxon>
        <taxon>Deinococcales</taxon>
        <taxon>Deinococcaceae</taxon>
        <taxon>Deinococcus</taxon>
    </lineage>
</organism>
<keyword evidence="7" id="KW-0902">Two-component regulatory system</keyword>
<dbReference type="EC" id="2.7.13.3" evidence="3"/>
<dbReference type="RefSeq" id="WP_189001134.1">
    <property type="nucleotide sequence ID" value="NZ_BMOD01000003.1"/>
</dbReference>
<evidence type="ECO:0000259" key="10">
    <source>
        <dbReference type="PROSITE" id="PS50885"/>
    </source>
</evidence>
<dbReference type="Gene3D" id="3.30.565.10">
    <property type="entry name" value="Histidine kinase-like ATPase, C-terminal domain"/>
    <property type="match status" value="1"/>
</dbReference>
<evidence type="ECO:0000256" key="2">
    <source>
        <dbReference type="ARBA" id="ARBA00004370"/>
    </source>
</evidence>
<comment type="subcellular location">
    <subcellularLocation>
        <location evidence="2">Membrane</location>
    </subcellularLocation>
</comment>
<dbReference type="InterPro" id="IPR036890">
    <property type="entry name" value="HATPase_C_sf"/>
</dbReference>
<evidence type="ECO:0000256" key="3">
    <source>
        <dbReference type="ARBA" id="ARBA00012438"/>
    </source>
</evidence>
<evidence type="ECO:0000256" key="6">
    <source>
        <dbReference type="ARBA" id="ARBA00022777"/>
    </source>
</evidence>
<dbReference type="InterPro" id="IPR005467">
    <property type="entry name" value="His_kinase_dom"/>
</dbReference>
<dbReference type="Proteomes" id="UP000632222">
    <property type="component" value="Unassembled WGS sequence"/>
</dbReference>
<evidence type="ECO:0000256" key="8">
    <source>
        <dbReference type="SAM" id="Phobius"/>
    </source>
</evidence>
<dbReference type="SUPFAM" id="SSF47384">
    <property type="entry name" value="Homodimeric domain of signal transducing histidine kinase"/>
    <property type="match status" value="1"/>
</dbReference>
<name>A0ABQ2CYN0_9DEIO</name>
<gene>
    <name evidence="11" type="ORF">GCM10008938_11050</name>
</gene>
<dbReference type="InterPro" id="IPR003660">
    <property type="entry name" value="HAMP_dom"/>
</dbReference>
<feature type="domain" description="HAMP" evidence="10">
    <location>
        <begin position="171"/>
        <end position="222"/>
    </location>
</feature>
<dbReference type="Pfam" id="PF02518">
    <property type="entry name" value="HATPase_c"/>
    <property type="match status" value="1"/>
</dbReference>
<dbReference type="CDD" id="cd06225">
    <property type="entry name" value="HAMP"/>
    <property type="match status" value="1"/>
</dbReference>
<evidence type="ECO:0000256" key="7">
    <source>
        <dbReference type="ARBA" id="ARBA00023012"/>
    </source>
</evidence>
<dbReference type="Gene3D" id="6.10.340.10">
    <property type="match status" value="1"/>
</dbReference>
<keyword evidence="8" id="KW-1133">Transmembrane helix</keyword>
<evidence type="ECO:0000256" key="5">
    <source>
        <dbReference type="ARBA" id="ARBA00022679"/>
    </source>
</evidence>
<reference evidence="12" key="1">
    <citation type="journal article" date="2019" name="Int. J. Syst. Evol. Microbiol.">
        <title>The Global Catalogue of Microorganisms (GCM) 10K type strain sequencing project: providing services to taxonomists for standard genome sequencing and annotation.</title>
        <authorList>
            <consortium name="The Broad Institute Genomics Platform"/>
            <consortium name="The Broad Institute Genome Sequencing Center for Infectious Disease"/>
            <person name="Wu L."/>
            <person name="Ma J."/>
        </authorList>
    </citation>
    <scope>NUCLEOTIDE SEQUENCE [LARGE SCALE GENOMIC DNA]</scope>
    <source>
        <strain evidence="12">JCM 14370</strain>
    </source>
</reference>
<dbReference type="SUPFAM" id="SSF55874">
    <property type="entry name" value="ATPase domain of HSP90 chaperone/DNA topoisomerase II/histidine kinase"/>
    <property type="match status" value="1"/>
</dbReference>
<dbReference type="EMBL" id="BMOD01000003">
    <property type="protein sequence ID" value="GGJ26700.1"/>
    <property type="molecule type" value="Genomic_DNA"/>
</dbReference>
<dbReference type="InterPro" id="IPR036097">
    <property type="entry name" value="HisK_dim/P_sf"/>
</dbReference>
<keyword evidence="8" id="KW-0812">Transmembrane</keyword>
<keyword evidence="8" id="KW-0472">Membrane</keyword>
<feature type="transmembrane region" description="Helical" evidence="8">
    <location>
        <begin position="150"/>
        <end position="174"/>
    </location>
</feature>
<dbReference type="PROSITE" id="PS50109">
    <property type="entry name" value="HIS_KIN"/>
    <property type="match status" value="1"/>
</dbReference>
<dbReference type="PANTHER" id="PTHR43711:SF1">
    <property type="entry name" value="HISTIDINE KINASE 1"/>
    <property type="match status" value="1"/>
</dbReference>
<dbReference type="InterPro" id="IPR003661">
    <property type="entry name" value="HisK_dim/P_dom"/>
</dbReference>
<dbReference type="PRINTS" id="PR00344">
    <property type="entry name" value="BCTRLSENSOR"/>
</dbReference>
<accession>A0ABQ2CYN0</accession>
<dbReference type="GO" id="GO:0016301">
    <property type="term" value="F:kinase activity"/>
    <property type="evidence" value="ECO:0007669"/>
    <property type="project" value="UniProtKB-KW"/>
</dbReference>
<keyword evidence="4" id="KW-0597">Phosphoprotein</keyword>
<dbReference type="CDD" id="cd00082">
    <property type="entry name" value="HisKA"/>
    <property type="match status" value="1"/>
</dbReference>
<feature type="domain" description="Histidine kinase" evidence="9">
    <location>
        <begin position="230"/>
        <end position="441"/>
    </location>
</feature>
<dbReference type="SMART" id="SM00387">
    <property type="entry name" value="HATPase_c"/>
    <property type="match status" value="1"/>
</dbReference>
<keyword evidence="12" id="KW-1185">Reference proteome</keyword>
<comment type="catalytic activity">
    <reaction evidence="1">
        <text>ATP + protein L-histidine = ADP + protein N-phospho-L-histidine.</text>
        <dbReference type="EC" id="2.7.13.3"/>
    </reaction>
</comment>
<evidence type="ECO:0000313" key="12">
    <source>
        <dbReference type="Proteomes" id="UP000632222"/>
    </source>
</evidence>
<dbReference type="InterPro" id="IPR050736">
    <property type="entry name" value="Sensor_HK_Regulatory"/>
</dbReference>
<sequence>MRISLVWKVMGAFILVSVLSVLSVGFFARYVTTQQFGQFQDQQILSNYATILQDYYSQHHTFAGVFPEQRNGPGQGPAFVIAGPDGKVIVGNNRFRSGEVLPGDIQKRSVELQVDNQVVGELVLLPRNNDPRPNGLGPREREVLSQISAAILYAMLATVVGSVVLGAILSGVLLRPVRKLSEAIQLMRSGQTLPVASAPRDELGDVLIAFSDMSHEVNHANQLRKQMTADIAHDLQTPLTVLRGYLEAMQEGTLKPTPERLKTLHQEARHLSDLVADLRTLSLADAGELQLQKIALDPAELLQEAQNTFFHLAQTAGVELRTEVDATLQSTPMDPTRMMQVLKNLVGNALKYTPAGGRITLAAHSTPTTTVLSVQDTGAGISSDSLPLIFERFYRADESRSGHNSGLGLAICKSIVQAHGGSIEVQSTVGKGTTFSLSLPV</sequence>
<dbReference type="Gene3D" id="1.10.287.130">
    <property type="match status" value="1"/>
</dbReference>
<evidence type="ECO:0000256" key="4">
    <source>
        <dbReference type="ARBA" id="ARBA00022553"/>
    </source>
</evidence>
<dbReference type="InterPro" id="IPR003594">
    <property type="entry name" value="HATPase_dom"/>
</dbReference>
<evidence type="ECO:0000313" key="11">
    <source>
        <dbReference type="EMBL" id="GGJ26700.1"/>
    </source>
</evidence>
<evidence type="ECO:0000259" key="9">
    <source>
        <dbReference type="PROSITE" id="PS50109"/>
    </source>
</evidence>
<dbReference type="PROSITE" id="PS50885">
    <property type="entry name" value="HAMP"/>
    <property type="match status" value="1"/>
</dbReference>